<dbReference type="InterPro" id="IPR013783">
    <property type="entry name" value="Ig-like_fold"/>
</dbReference>
<sequence length="601" mass="62706">MEEETSKQVIPNLRKHKPFKWFVMFSLCFLLGGIVISSSGQAALMGIEVLGNIQSSNDSGTSTTNRQPLGSQKAVNFKITGDQLVNASVLTGPRNATLTIPAQLSSAVSLNGSATVKTKLNIDYRAVSGLKDVITTVTTLLTKVDEIINGSLGALTNVTLSDAELVAALKKFQTAQVLDEKTFSKTGQLSTDGQLITVPLDDELGKILTADLTTDLQSLKTAVNNLHASANNVLGSTLATLINTTLAPLKAAAVAAIDLVLSPLVAGTSPLTSDLINLAVLGHTEVTIPTNIKSPSNLAHDLDGRFVGSVVRTNTLDIGLLNSATSESYVYLKGLDQDVTPPDAPIVQITGNSASGYIVTGTTEANALIVITNASGTIIGRTTATSSGTYTLNLPGSIGEKVALKATAQDGAGNVSKATDFTTPADPVNPGTLSIDYVAPLSFANQKISGQTKQYYAELAKRGDTAVPNYVQITANTWQNRGWTLNVKQLADFQNAAQASLKQSNLKFTKTNAYSVGGTESQAPTVSDSFTLSSGVSQVVATSQSGHGNGSWYVQFGTDQTSGSSAVSLTVDGATNKTPGAYQTTLQWNVALTPNSKESID</sequence>
<dbReference type="InterPro" id="IPR027994">
    <property type="entry name" value="WxL_dom"/>
</dbReference>
<proteinExistence type="predicted"/>
<dbReference type="Proteomes" id="UP000030643">
    <property type="component" value="Unassembled WGS sequence"/>
</dbReference>
<dbReference type="EMBL" id="DF820488">
    <property type="protein sequence ID" value="GAK30862.1"/>
    <property type="molecule type" value="Genomic_DNA"/>
</dbReference>
<keyword evidence="1" id="KW-0812">Transmembrane</keyword>
<evidence type="ECO:0000259" key="2">
    <source>
        <dbReference type="Pfam" id="PF13731"/>
    </source>
</evidence>
<feature type="transmembrane region" description="Helical" evidence="1">
    <location>
        <begin position="21"/>
        <end position="47"/>
    </location>
</feature>
<dbReference type="OrthoDB" id="2339326at2"/>
<dbReference type="AlphaFoldDB" id="A0A069CU07"/>
<keyword evidence="1" id="KW-1133">Transmembrane helix</keyword>
<keyword evidence="5" id="KW-1185">Reference proteome</keyword>
<keyword evidence="1" id="KW-0472">Membrane</keyword>
<name>A0A069CU07_WEIOS</name>
<dbReference type="Pfam" id="PF13731">
    <property type="entry name" value="WxL"/>
    <property type="match status" value="1"/>
</dbReference>
<reference evidence="5" key="1">
    <citation type="journal article" date="2014" name="Genome Announc.">
        <title>Draft genome sequence of Weissella oryzae SG25T, isolated from fermented rice grains.</title>
        <authorList>
            <person name="Tanizawa Y."/>
            <person name="Fujisawa T."/>
            <person name="Mochizuki T."/>
            <person name="Kaminuma E."/>
            <person name="Suzuki Y."/>
            <person name="Nakamura Y."/>
            <person name="Tohno M."/>
        </authorList>
    </citation>
    <scope>NUCLEOTIDE SEQUENCE [LARGE SCALE GENOMIC DNA]</scope>
    <source>
        <strain evidence="5">DSM 25784 / JCM 18191 / LMG 30913 / SG25</strain>
    </source>
</reference>
<evidence type="ECO:0000313" key="5">
    <source>
        <dbReference type="Proteomes" id="UP000030643"/>
    </source>
</evidence>
<gene>
    <name evidence="4" type="ORF">WOSG25_051350</name>
</gene>
<feature type="domain" description="Putative adhesive" evidence="3">
    <location>
        <begin position="42"/>
        <end position="332"/>
    </location>
</feature>
<dbReference type="InterPro" id="IPR046762">
    <property type="entry name" value="pAdhesive_17"/>
</dbReference>
<feature type="domain" description="WxL" evidence="2">
    <location>
        <begin position="418"/>
        <end position="594"/>
    </location>
</feature>
<dbReference type="STRING" id="1329250.WOSG25_051350"/>
<evidence type="ECO:0000313" key="4">
    <source>
        <dbReference type="EMBL" id="GAK30862.1"/>
    </source>
</evidence>
<organism evidence="4 5">
    <name type="scientific">Weissella oryzae (strain DSM 25784 / JCM 18191 / LMG 30913 / SG25)</name>
    <dbReference type="NCBI Taxonomy" id="1329250"/>
    <lineage>
        <taxon>Bacteria</taxon>
        <taxon>Bacillati</taxon>
        <taxon>Bacillota</taxon>
        <taxon>Bacilli</taxon>
        <taxon>Lactobacillales</taxon>
        <taxon>Lactobacillaceae</taxon>
        <taxon>Weissella</taxon>
    </lineage>
</organism>
<dbReference type="Gene3D" id="2.60.40.10">
    <property type="entry name" value="Immunoglobulins"/>
    <property type="match status" value="1"/>
</dbReference>
<dbReference type="RefSeq" id="WP_027698926.1">
    <property type="nucleotide sequence ID" value="NZ_DF820488.1"/>
</dbReference>
<dbReference type="Pfam" id="PF20609">
    <property type="entry name" value="pAdhesive_17"/>
    <property type="match status" value="1"/>
</dbReference>
<evidence type="ECO:0000256" key="1">
    <source>
        <dbReference type="SAM" id="Phobius"/>
    </source>
</evidence>
<protein>
    <submittedName>
        <fullName evidence="4">Cell wall surface anchor family protein</fullName>
    </submittedName>
</protein>
<accession>A0A069CU07</accession>
<dbReference type="eggNOG" id="COG2911">
    <property type="taxonomic scope" value="Bacteria"/>
</dbReference>
<evidence type="ECO:0000259" key="3">
    <source>
        <dbReference type="Pfam" id="PF20609"/>
    </source>
</evidence>